<evidence type="ECO:0000256" key="2">
    <source>
        <dbReference type="ARBA" id="ARBA00005869"/>
    </source>
</evidence>
<dbReference type="InterPro" id="IPR015659">
    <property type="entry name" value="Proline_oxidase"/>
</dbReference>
<comment type="function">
    <text evidence="5">Converts proline to delta-1-pyrroline-5-carboxylate.</text>
</comment>
<keyword evidence="3 5" id="KW-0560">Oxidoreductase</keyword>
<evidence type="ECO:0000256" key="4">
    <source>
        <dbReference type="ARBA" id="ARBA00023062"/>
    </source>
</evidence>
<keyword evidence="4 5" id="KW-0642">Proline metabolism</keyword>
<sequence>MAILRLLHQQRSILEKNLDASKTLRLLGFSYYPVAHVGSQKLLPYVGDTVTRYKSTHAPTSIITGKAAATASVPPSRDQLDLTFNDARQAYRSKSTWEILRAYIVFRLCSVDYLVENNARLMKFGQQVFGKKLFERVMESTFYGHFVAGADQVRIQPNIQRLREFGVKAILDYSVEEDISQDEARKAEMESCTPVSGENPTDDDFTKYHAHEEFADRRKKAVARTYFYMNEAQCERNMDIFLQSIEAVSGATKGTGFAAIKVTALGRPQLLMQLSEAIARVHRYVGAVTGKRGHVVEQGARPEDLKRRLDRAAKLDPTVQSWLDNMTYDSSGLIHILPWKGLVEAQKGLGESLKVADLSTGKMEQLVPALTQQEEEMFKNMMRRLHTIFKVATKLDVRVMVDAEQTYFQPAISRITMEMMSKYNTEKAIVFNTYQCYLRKAFSYLTADLEQADRQNFHFGAKLVRGAYMEQERQRAAGLGYEDPINPDFEATSNMYHTCMEEGMRRIKIMKETGRPKNISLMAATHNEDTVRHVIRKMKEHGIKRSDRVICFGQLYGMCDQISFPLGQSGYSVYKYVPYGPVSEVLPYLSRRAQENRGLIGKTEKEKRLLMKEFVRRCLKGQLFYRPKGHYEIM</sequence>
<keyword evidence="5" id="KW-0274">FAD</keyword>
<accession>A0ABP1PMU9</accession>
<evidence type="ECO:0000313" key="9">
    <source>
        <dbReference type="Proteomes" id="UP001642540"/>
    </source>
</evidence>
<dbReference type="PANTHER" id="PTHR13914:SF0">
    <property type="entry name" value="PROLINE DEHYDROGENASE 1, MITOCHONDRIAL"/>
    <property type="match status" value="1"/>
</dbReference>
<evidence type="ECO:0000256" key="1">
    <source>
        <dbReference type="ARBA" id="ARBA00004739"/>
    </source>
</evidence>
<feature type="domain" description="Proline dehydrogenase" evidence="7">
    <location>
        <begin position="226"/>
        <end position="598"/>
    </location>
</feature>
<comment type="cofactor">
    <cofactor evidence="5">
        <name>FAD</name>
        <dbReference type="ChEBI" id="CHEBI:57692"/>
    </cofactor>
</comment>
<comment type="pathway">
    <text evidence="1">Amino-acid degradation; L-proline degradation into L-glutamate; L-glutamate from L-proline: step 1/2.</text>
</comment>
<evidence type="ECO:0000256" key="3">
    <source>
        <dbReference type="ARBA" id="ARBA00023002"/>
    </source>
</evidence>
<comment type="catalytic activity">
    <reaction evidence="5">
        <text>L-proline + a quinone = (S)-1-pyrroline-5-carboxylate + a quinol + H(+)</text>
        <dbReference type="Rhea" id="RHEA:23784"/>
        <dbReference type="ChEBI" id="CHEBI:15378"/>
        <dbReference type="ChEBI" id="CHEBI:17388"/>
        <dbReference type="ChEBI" id="CHEBI:24646"/>
        <dbReference type="ChEBI" id="CHEBI:60039"/>
        <dbReference type="ChEBI" id="CHEBI:132124"/>
        <dbReference type="EC" id="1.5.5.2"/>
    </reaction>
</comment>
<keyword evidence="5" id="KW-0285">Flavoprotein</keyword>
<dbReference type="Proteomes" id="UP001642540">
    <property type="component" value="Unassembled WGS sequence"/>
</dbReference>
<evidence type="ECO:0000259" key="7">
    <source>
        <dbReference type="Pfam" id="PF01619"/>
    </source>
</evidence>
<organism evidence="8 9">
    <name type="scientific">Orchesella dallaii</name>
    <dbReference type="NCBI Taxonomy" id="48710"/>
    <lineage>
        <taxon>Eukaryota</taxon>
        <taxon>Metazoa</taxon>
        <taxon>Ecdysozoa</taxon>
        <taxon>Arthropoda</taxon>
        <taxon>Hexapoda</taxon>
        <taxon>Collembola</taxon>
        <taxon>Entomobryomorpha</taxon>
        <taxon>Entomobryoidea</taxon>
        <taxon>Orchesellidae</taxon>
        <taxon>Orchesellinae</taxon>
        <taxon>Orchesella</taxon>
    </lineage>
</organism>
<protein>
    <recommendedName>
        <fullName evidence="5">Proline dehydrogenase</fullName>
        <ecNumber evidence="5">1.5.5.2</ecNumber>
    </recommendedName>
</protein>
<evidence type="ECO:0000256" key="6">
    <source>
        <dbReference type="SAM" id="MobiDB-lite"/>
    </source>
</evidence>
<reference evidence="8 9" key="1">
    <citation type="submission" date="2024-08" db="EMBL/GenBank/DDBJ databases">
        <authorList>
            <person name="Cucini C."/>
            <person name="Frati F."/>
        </authorList>
    </citation>
    <scope>NUCLEOTIDE SEQUENCE [LARGE SCALE GENOMIC DNA]</scope>
</reference>
<comment type="similarity">
    <text evidence="2 5">Belongs to the proline oxidase family.</text>
</comment>
<keyword evidence="9" id="KW-1185">Reference proteome</keyword>
<feature type="region of interest" description="Disordered" evidence="6">
    <location>
        <begin position="186"/>
        <end position="205"/>
    </location>
</feature>
<dbReference type="Pfam" id="PF01619">
    <property type="entry name" value="Pro_dh"/>
    <property type="match status" value="1"/>
</dbReference>
<dbReference type="InterPro" id="IPR029041">
    <property type="entry name" value="FAD-linked_oxidoreductase-like"/>
</dbReference>
<dbReference type="PANTHER" id="PTHR13914">
    <property type="entry name" value="PROLINE OXIDASE"/>
    <property type="match status" value="1"/>
</dbReference>
<gene>
    <name evidence="8" type="ORF">ODALV1_LOCUS1757</name>
</gene>
<dbReference type="EC" id="1.5.5.2" evidence="5"/>
<dbReference type="SUPFAM" id="SSF51730">
    <property type="entry name" value="FAD-linked oxidoreductase"/>
    <property type="match status" value="1"/>
</dbReference>
<name>A0ABP1PMU9_9HEXA</name>
<dbReference type="InterPro" id="IPR002872">
    <property type="entry name" value="Proline_DH_dom"/>
</dbReference>
<evidence type="ECO:0000256" key="5">
    <source>
        <dbReference type="RuleBase" id="RU364054"/>
    </source>
</evidence>
<dbReference type="Gene3D" id="3.20.20.220">
    <property type="match status" value="2"/>
</dbReference>
<proteinExistence type="inferred from homology"/>
<dbReference type="EMBL" id="CAXLJM020000006">
    <property type="protein sequence ID" value="CAL8071528.1"/>
    <property type="molecule type" value="Genomic_DNA"/>
</dbReference>
<evidence type="ECO:0000313" key="8">
    <source>
        <dbReference type="EMBL" id="CAL8071528.1"/>
    </source>
</evidence>
<comment type="caution">
    <text evidence="8">The sequence shown here is derived from an EMBL/GenBank/DDBJ whole genome shotgun (WGS) entry which is preliminary data.</text>
</comment>